<feature type="transmembrane region" description="Helical" evidence="6">
    <location>
        <begin position="34"/>
        <end position="50"/>
    </location>
</feature>
<feature type="transmembrane region" description="Helical" evidence="6">
    <location>
        <begin position="62"/>
        <end position="82"/>
    </location>
</feature>
<feature type="transmembrane region" description="Helical" evidence="6">
    <location>
        <begin position="144"/>
        <end position="165"/>
    </location>
</feature>
<dbReference type="AlphaFoldDB" id="A0A433RWQ5"/>
<evidence type="ECO:0000313" key="8">
    <source>
        <dbReference type="EMBL" id="RUS57689.1"/>
    </source>
</evidence>
<dbReference type="SUPFAM" id="SSF103481">
    <property type="entry name" value="Multidrug resistance efflux transporter EmrE"/>
    <property type="match status" value="2"/>
</dbReference>
<evidence type="ECO:0000256" key="4">
    <source>
        <dbReference type="ARBA" id="ARBA00022989"/>
    </source>
</evidence>
<sequence>MNYAMYVFCMLIWGLNFIAVKIQGTEAALEVSLFYRSLIAFVLFYMLLKIKRLPLRKAHTNYATIIGFGICNFAVSYLLLYYGTIYSTAALVTLIFSLKAITTPIFLRIVFKTPLQNKIYIGGALGLLSVVIILYPDLHTISSSFLLGIGLAAVGTIVTSIGDVFSYYNNEKNIDPVRANTIGMFVATLSLLVLALVTAKDFVFPTSLHYWGGLLYLAIFASFIAWLLYLLLVKDMGAAESSYMVALFPAIGGFASVVIGESTLSWNLVLGIVLAVLGAFIALSKKKKSEFPG</sequence>
<keyword evidence="4 6" id="KW-1133">Transmembrane helix</keyword>
<dbReference type="Pfam" id="PF00892">
    <property type="entry name" value="EamA"/>
    <property type="match status" value="2"/>
</dbReference>
<dbReference type="InterPro" id="IPR000620">
    <property type="entry name" value="EamA_dom"/>
</dbReference>
<dbReference type="EMBL" id="JTFC01000015">
    <property type="protein sequence ID" value="RUS57689.1"/>
    <property type="molecule type" value="Genomic_DNA"/>
</dbReference>
<gene>
    <name evidence="8" type="ORF">QI30_04700</name>
</gene>
<evidence type="ECO:0000256" key="6">
    <source>
        <dbReference type="SAM" id="Phobius"/>
    </source>
</evidence>
<dbReference type="NCBIfam" id="TIGR01167">
    <property type="entry name" value="LPXTG_anchor"/>
    <property type="match status" value="1"/>
</dbReference>
<dbReference type="GO" id="GO:0016020">
    <property type="term" value="C:membrane"/>
    <property type="evidence" value="ECO:0007669"/>
    <property type="project" value="UniProtKB-SubCell"/>
</dbReference>
<proteinExistence type="inferred from homology"/>
<comment type="caution">
    <text evidence="8">The sequence shown here is derived from an EMBL/GenBank/DDBJ whole genome shotgun (WGS) entry which is preliminary data.</text>
</comment>
<evidence type="ECO:0000259" key="7">
    <source>
        <dbReference type="Pfam" id="PF00892"/>
    </source>
</evidence>
<feature type="transmembrane region" description="Helical" evidence="6">
    <location>
        <begin position="177"/>
        <end position="198"/>
    </location>
</feature>
<feature type="domain" description="EamA" evidence="7">
    <location>
        <begin position="147"/>
        <end position="282"/>
    </location>
</feature>
<accession>A0A433RWQ5</accession>
<evidence type="ECO:0000256" key="1">
    <source>
        <dbReference type="ARBA" id="ARBA00004127"/>
    </source>
</evidence>
<dbReference type="RefSeq" id="WP_126989798.1">
    <property type="nucleotide sequence ID" value="NZ_JTFC01000015.1"/>
</dbReference>
<comment type="similarity">
    <text evidence="2">Belongs to the EamA transporter family.</text>
</comment>
<reference evidence="8 9" key="1">
    <citation type="submission" date="2014-11" db="EMBL/GenBank/DDBJ databases">
        <title>Genome sequence and analysis of novel Kurthia sp.</title>
        <authorList>
            <person name="Lawson J.N."/>
            <person name="Gonzalez J.E."/>
            <person name="Rinauldi L."/>
            <person name="Xuan Z."/>
            <person name="Firman A."/>
            <person name="Shaddox L."/>
            <person name="Trudeau A."/>
            <person name="Shah S."/>
            <person name="Reiman D."/>
        </authorList>
    </citation>
    <scope>NUCLEOTIDE SEQUENCE [LARGE SCALE GENOMIC DNA]</scope>
    <source>
        <strain evidence="8 9">3B1D</strain>
    </source>
</reference>
<feature type="transmembrane region" description="Helical" evidence="6">
    <location>
        <begin position="243"/>
        <end position="260"/>
    </location>
</feature>
<name>A0A433RWQ5_9BACL</name>
<feature type="transmembrane region" description="Helical" evidence="6">
    <location>
        <begin position="266"/>
        <end position="283"/>
    </location>
</feature>
<dbReference type="OrthoDB" id="2352272at2"/>
<dbReference type="PANTHER" id="PTHR32322:SF2">
    <property type="entry name" value="EAMA DOMAIN-CONTAINING PROTEIN"/>
    <property type="match status" value="1"/>
</dbReference>
<dbReference type="InterPro" id="IPR037185">
    <property type="entry name" value="EmrE-like"/>
</dbReference>
<feature type="domain" description="EamA" evidence="7">
    <location>
        <begin position="7"/>
        <end position="134"/>
    </location>
</feature>
<keyword evidence="3 6" id="KW-0812">Transmembrane</keyword>
<dbReference type="PANTHER" id="PTHR32322">
    <property type="entry name" value="INNER MEMBRANE TRANSPORTER"/>
    <property type="match status" value="1"/>
</dbReference>
<protein>
    <submittedName>
        <fullName evidence="8">Membrane protein</fullName>
    </submittedName>
</protein>
<dbReference type="InterPro" id="IPR050638">
    <property type="entry name" value="AA-Vitamin_Transporters"/>
</dbReference>
<evidence type="ECO:0000256" key="5">
    <source>
        <dbReference type="ARBA" id="ARBA00023136"/>
    </source>
</evidence>
<feature type="transmembrane region" description="Helical" evidence="6">
    <location>
        <begin position="119"/>
        <end position="138"/>
    </location>
</feature>
<evidence type="ECO:0000256" key="2">
    <source>
        <dbReference type="ARBA" id="ARBA00007362"/>
    </source>
</evidence>
<evidence type="ECO:0000313" key="9">
    <source>
        <dbReference type="Proteomes" id="UP000288623"/>
    </source>
</evidence>
<evidence type="ECO:0000256" key="3">
    <source>
        <dbReference type="ARBA" id="ARBA00022692"/>
    </source>
</evidence>
<keyword evidence="5 6" id="KW-0472">Membrane</keyword>
<comment type="subcellular location">
    <subcellularLocation>
        <location evidence="1">Endomembrane system</location>
        <topology evidence="1">Multi-pass membrane protein</topology>
    </subcellularLocation>
</comment>
<organism evidence="8 9">
    <name type="scientific">Candidatus Kurthia intestinigallinarum</name>
    <dbReference type="NCBI Taxonomy" id="1562256"/>
    <lineage>
        <taxon>Bacteria</taxon>
        <taxon>Bacillati</taxon>
        <taxon>Bacillota</taxon>
        <taxon>Bacilli</taxon>
        <taxon>Bacillales</taxon>
        <taxon>Caryophanaceae</taxon>
        <taxon>Kurthia</taxon>
    </lineage>
</organism>
<feature type="transmembrane region" description="Helical" evidence="6">
    <location>
        <begin position="210"/>
        <end position="231"/>
    </location>
</feature>
<keyword evidence="9" id="KW-1185">Reference proteome</keyword>
<feature type="transmembrane region" description="Helical" evidence="6">
    <location>
        <begin position="88"/>
        <end position="107"/>
    </location>
</feature>
<dbReference type="Proteomes" id="UP000288623">
    <property type="component" value="Unassembled WGS sequence"/>
</dbReference>